<dbReference type="GO" id="GO:0003746">
    <property type="term" value="F:translation elongation factor activity"/>
    <property type="evidence" value="ECO:0007669"/>
    <property type="project" value="UniProtKB-KW"/>
</dbReference>
<keyword evidence="1" id="KW-0251">Elongation factor</keyword>
<proteinExistence type="predicted"/>
<sequence length="41" mass="4724">MGNVREFPADAEVPLDDLRRAVHEFVMTGRRSSAVRRRPDN</sequence>
<organism evidence="1 2">
    <name type="scientific">Saccharothrix ecbatanensis</name>
    <dbReference type="NCBI Taxonomy" id="1105145"/>
    <lineage>
        <taxon>Bacteria</taxon>
        <taxon>Bacillati</taxon>
        <taxon>Actinomycetota</taxon>
        <taxon>Actinomycetes</taxon>
        <taxon>Pseudonocardiales</taxon>
        <taxon>Pseudonocardiaceae</taxon>
        <taxon>Saccharothrix</taxon>
    </lineage>
</organism>
<evidence type="ECO:0000313" key="1">
    <source>
        <dbReference type="EMBL" id="MBB5804422.1"/>
    </source>
</evidence>
<keyword evidence="1" id="KW-0648">Protein biosynthesis</keyword>
<keyword evidence="2" id="KW-1185">Reference proteome</keyword>
<dbReference type="AlphaFoldDB" id="A0A7W9HLB8"/>
<dbReference type="EMBL" id="JACHMO010000001">
    <property type="protein sequence ID" value="MBB5804422.1"/>
    <property type="molecule type" value="Genomic_DNA"/>
</dbReference>
<reference evidence="1 2" key="1">
    <citation type="submission" date="2020-08" db="EMBL/GenBank/DDBJ databases">
        <title>Sequencing the genomes of 1000 actinobacteria strains.</title>
        <authorList>
            <person name="Klenk H.-P."/>
        </authorList>
    </citation>
    <scope>NUCLEOTIDE SEQUENCE [LARGE SCALE GENOMIC DNA]</scope>
    <source>
        <strain evidence="1 2">DSM 45486</strain>
    </source>
</reference>
<name>A0A7W9HLB8_9PSEU</name>
<dbReference type="Pfam" id="PF14430">
    <property type="entry name" value="Imm1"/>
    <property type="match status" value="1"/>
</dbReference>
<evidence type="ECO:0000313" key="2">
    <source>
        <dbReference type="Proteomes" id="UP000552097"/>
    </source>
</evidence>
<gene>
    <name evidence="1" type="ORF">F4560_004190</name>
</gene>
<comment type="caution">
    <text evidence="1">The sequence shown here is derived from an EMBL/GenBank/DDBJ whole genome shotgun (WGS) entry which is preliminary data.</text>
</comment>
<accession>A0A7W9HLB8</accession>
<dbReference type="InterPro" id="IPR025680">
    <property type="entry name" value="DddI"/>
</dbReference>
<dbReference type="Proteomes" id="UP000552097">
    <property type="component" value="Unassembled WGS sequence"/>
</dbReference>
<protein>
    <submittedName>
        <fullName evidence="1">Translation elongation factor EF-1beta</fullName>
    </submittedName>
</protein>